<dbReference type="STRING" id="1249483.LEP1GSC202_2371"/>
<dbReference type="InterPro" id="IPR011235">
    <property type="entry name" value="MepB-like"/>
</dbReference>
<dbReference type="PIRSF" id="PIRSF032285">
    <property type="entry name" value="UCP032285"/>
    <property type="match status" value="1"/>
</dbReference>
<evidence type="ECO:0000313" key="2">
    <source>
        <dbReference type="Proteomes" id="UP000013996"/>
    </source>
</evidence>
<comment type="caution">
    <text evidence="1">The sequence shown here is derived from an EMBL/GenBank/DDBJ whole genome shotgun (WGS) entry which is preliminary data.</text>
</comment>
<sequence>MISNIPRDNALPDYLFNVQNILLNPLKVNIREFQMEDEGFEYKACHFKCNQKNILFRKAKITPKKIGFFVTLWKRNTNGQIQPLTQKDPIDICIIEVIDKKKIGYFLFDKHILNEKGILFGKSKGKLGFRIYPKWTKPTNKQAIATQKWQMPYFYEPNTNENQWKSIANRFS</sequence>
<proteinExistence type="predicted"/>
<gene>
    <name evidence="1" type="ORF">LEP1GSC202_2371</name>
</gene>
<organism evidence="1 2">
    <name type="scientific">Leptospira yanagawae serovar Saopaulo str. Sao Paulo = ATCC 700523</name>
    <dbReference type="NCBI Taxonomy" id="1249483"/>
    <lineage>
        <taxon>Bacteria</taxon>
        <taxon>Pseudomonadati</taxon>
        <taxon>Spirochaetota</taxon>
        <taxon>Spirochaetia</taxon>
        <taxon>Leptospirales</taxon>
        <taxon>Leptospiraceae</taxon>
        <taxon>Leptospira</taxon>
    </lineage>
</organism>
<protein>
    <submittedName>
        <fullName evidence="1">MepB protein</fullName>
    </submittedName>
</protein>
<dbReference type="EMBL" id="AOGX02000032">
    <property type="protein sequence ID" value="EOQ87599.1"/>
    <property type="molecule type" value="Genomic_DNA"/>
</dbReference>
<evidence type="ECO:0000313" key="1">
    <source>
        <dbReference type="EMBL" id="EOQ87599.1"/>
    </source>
</evidence>
<accession>A0A5E8H8T3</accession>
<reference evidence="1 2" key="1">
    <citation type="submission" date="2013-04" db="EMBL/GenBank/DDBJ databases">
        <authorList>
            <person name="Harkins D.M."/>
            <person name="Durkin A.S."/>
            <person name="Brinkac L.M."/>
            <person name="Haft D.H."/>
            <person name="Selengut J.D."/>
            <person name="Sanka R."/>
            <person name="DePew J."/>
            <person name="Purushe J."/>
            <person name="Hartskeerl R.A."/>
            <person name="Ahmed A."/>
            <person name="van der Linden H."/>
            <person name="Goris M.G.A."/>
            <person name="Vinetz J.M."/>
            <person name="Sutton G.G."/>
            <person name="Nierman W.C."/>
            <person name="Fouts D.E."/>
        </authorList>
    </citation>
    <scope>NUCLEOTIDE SEQUENCE [LARGE SCALE GENOMIC DNA]</scope>
    <source>
        <strain evidence="1 2">Sao Paulo</strain>
    </source>
</reference>
<dbReference type="RefSeq" id="WP_015678604.1">
    <property type="nucleotide sequence ID" value="NZ_AOGX02000032.1"/>
</dbReference>
<dbReference type="Pfam" id="PF08877">
    <property type="entry name" value="MepB-like"/>
    <property type="match status" value="1"/>
</dbReference>
<dbReference type="InterPro" id="IPR038231">
    <property type="entry name" value="MepB-like_sf"/>
</dbReference>
<dbReference type="Proteomes" id="UP000013996">
    <property type="component" value="Unassembled WGS sequence"/>
</dbReference>
<dbReference type="OrthoDB" id="4954833at2"/>
<dbReference type="Gene3D" id="3.40.1350.140">
    <property type="entry name" value="MepB-like"/>
    <property type="match status" value="1"/>
</dbReference>
<dbReference type="AlphaFoldDB" id="A0A5E8H8T3"/>
<name>A0A5E8H8T3_9LEPT</name>